<evidence type="ECO:0000256" key="1">
    <source>
        <dbReference type="ARBA" id="ARBA00022679"/>
    </source>
</evidence>
<dbReference type="RefSeq" id="WP_203809346.1">
    <property type="nucleotide sequence ID" value="NZ_BOMY01000033.1"/>
</dbReference>
<dbReference type="Proteomes" id="UP000623608">
    <property type="component" value="Unassembled WGS sequence"/>
</dbReference>
<dbReference type="AlphaFoldDB" id="A0A919NNJ5"/>
<dbReference type="Pfam" id="PF26305">
    <property type="entry name" value="CD_NTase_C"/>
    <property type="match status" value="1"/>
</dbReference>
<protein>
    <submittedName>
        <fullName evidence="6">Nucleotidyltransferase</fullName>
    </submittedName>
</protein>
<proteinExistence type="predicted"/>
<dbReference type="EMBL" id="BOMY01000033">
    <property type="protein sequence ID" value="GIF22141.1"/>
    <property type="molecule type" value="Genomic_DNA"/>
</dbReference>
<keyword evidence="4" id="KW-0051">Antiviral defense</keyword>
<reference evidence="6" key="1">
    <citation type="submission" date="2021-01" db="EMBL/GenBank/DDBJ databases">
        <title>Whole genome shotgun sequence of Actinoplanes tereljensis NBRC 105297.</title>
        <authorList>
            <person name="Komaki H."/>
            <person name="Tamura T."/>
        </authorList>
    </citation>
    <scope>NUCLEOTIDE SEQUENCE</scope>
    <source>
        <strain evidence="6">NBRC 105297</strain>
    </source>
</reference>
<evidence type="ECO:0000259" key="5">
    <source>
        <dbReference type="Pfam" id="PF26305"/>
    </source>
</evidence>
<organism evidence="6 7">
    <name type="scientific">Paractinoplanes tereljensis</name>
    <dbReference type="NCBI Taxonomy" id="571912"/>
    <lineage>
        <taxon>Bacteria</taxon>
        <taxon>Bacillati</taxon>
        <taxon>Actinomycetota</taxon>
        <taxon>Actinomycetes</taxon>
        <taxon>Micromonosporales</taxon>
        <taxon>Micromonosporaceae</taxon>
        <taxon>Paractinoplanes</taxon>
    </lineage>
</organism>
<name>A0A919NNJ5_9ACTN</name>
<keyword evidence="2" id="KW-0548">Nucleotidyltransferase</keyword>
<keyword evidence="1" id="KW-0808">Transferase</keyword>
<evidence type="ECO:0000256" key="2">
    <source>
        <dbReference type="ARBA" id="ARBA00022695"/>
    </source>
</evidence>
<evidence type="ECO:0000313" key="6">
    <source>
        <dbReference type="EMBL" id="GIF22141.1"/>
    </source>
</evidence>
<keyword evidence="7" id="KW-1185">Reference proteome</keyword>
<comment type="caution">
    <text evidence="6">The sequence shown here is derived from an EMBL/GenBank/DDBJ whole genome shotgun (WGS) entry which is preliminary data.</text>
</comment>
<gene>
    <name evidence="6" type="ORF">Ate02nite_48710</name>
</gene>
<dbReference type="InterPro" id="IPR058909">
    <property type="entry name" value="CD_NTase_C"/>
</dbReference>
<evidence type="ECO:0000256" key="3">
    <source>
        <dbReference type="ARBA" id="ARBA00022741"/>
    </source>
</evidence>
<sequence>MQKLAAAENVLRTALHRSPLLDNRPYEIFGQGSRVNNTYLDPASDIDLVLMLEAPTADYGWAEFRDDVVATLAESYTVRMGRRCVNVDDPGSQFGEMVDILVATQHQEGVFFLDQEGRPIVNFPKQHRRNGDDKDRRTGGRFKQVVRETKRRRLPVLPEAPSYLLECLLYNVPDEVYRTATPGDALAWLHRFQHEDPGGFAALPCQNGINRLFGSGPDQWDAGEAARIVDVLRQL</sequence>
<evidence type="ECO:0000313" key="7">
    <source>
        <dbReference type="Proteomes" id="UP000623608"/>
    </source>
</evidence>
<keyword evidence="3" id="KW-0547">Nucleotide-binding</keyword>
<feature type="domain" description="cGAS/DncV-like nucleotidyltransferase C-terminal helical" evidence="5">
    <location>
        <begin position="129"/>
        <end position="234"/>
    </location>
</feature>
<evidence type="ECO:0000256" key="4">
    <source>
        <dbReference type="ARBA" id="ARBA00023118"/>
    </source>
</evidence>
<accession>A0A919NNJ5</accession>